<dbReference type="PANTHER" id="PTHR10859:SF91">
    <property type="entry name" value="DOLICHYL-PHOSPHATE BETA-GLUCOSYLTRANSFERASE"/>
    <property type="match status" value="1"/>
</dbReference>
<evidence type="ECO:0000313" key="3">
    <source>
        <dbReference type="Proteomes" id="UP001501476"/>
    </source>
</evidence>
<sequence length="249" mass="28469">MPENIFNPAIVIPVYNHEHAIGTIVAQVMASGLPILLVDDGSDIPCQQTLIALAEQFPHQLSLLRLEVNGGKGAAVKAGLRWLLDNGYSHGLQIDADGQHDVADITRFIQAAESEPDSLITGYPQYDESVPKIRLYSRYLTHIWIWINTLSFSIKDSMCGFRVYPLQQTVTLLSHCGNRMDFDPEVIVRWLWRYQKVTNLPTKVHYPLDGVSHFLLWKDNGLITLMHTRLFFGMLWRMPCLLWRKRDGQ</sequence>
<organism evidence="2 3">
    <name type="scientific">Methylophaga marina</name>
    <dbReference type="NCBI Taxonomy" id="45495"/>
    <lineage>
        <taxon>Bacteria</taxon>
        <taxon>Pseudomonadati</taxon>
        <taxon>Pseudomonadota</taxon>
        <taxon>Gammaproteobacteria</taxon>
        <taxon>Thiotrichales</taxon>
        <taxon>Piscirickettsiaceae</taxon>
        <taxon>Methylophaga</taxon>
    </lineage>
</organism>
<dbReference type="PANTHER" id="PTHR10859">
    <property type="entry name" value="GLYCOSYL TRANSFERASE"/>
    <property type="match status" value="1"/>
</dbReference>
<feature type="domain" description="Glycosyltransferase 2-like" evidence="1">
    <location>
        <begin position="10"/>
        <end position="146"/>
    </location>
</feature>
<keyword evidence="3" id="KW-1185">Reference proteome</keyword>
<proteinExistence type="predicted"/>
<dbReference type="RefSeq" id="WP_286303653.1">
    <property type="nucleotide sequence ID" value="NZ_AP027741.1"/>
</dbReference>
<dbReference type="EMBL" id="BAAADG010000002">
    <property type="protein sequence ID" value="GAA0216601.1"/>
    <property type="molecule type" value="Genomic_DNA"/>
</dbReference>
<evidence type="ECO:0000313" key="2">
    <source>
        <dbReference type="EMBL" id="GAA0216601.1"/>
    </source>
</evidence>
<gene>
    <name evidence="2" type="ORF">GCM10008964_05230</name>
</gene>
<name>A0ABN0TA88_9GAMM</name>
<evidence type="ECO:0000259" key="1">
    <source>
        <dbReference type="Pfam" id="PF00535"/>
    </source>
</evidence>
<protein>
    <submittedName>
        <fullName evidence="2">Glycosyltransferase family 2 protein</fullName>
    </submittedName>
</protein>
<comment type="caution">
    <text evidence="2">The sequence shown here is derived from an EMBL/GenBank/DDBJ whole genome shotgun (WGS) entry which is preliminary data.</text>
</comment>
<dbReference type="Gene3D" id="3.90.550.10">
    <property type="entry name" value="Spore Coat Polysaccharide Biosynthesis Protein SpsA, Chain A"/>
    <property type="match status" value="1"/>
</dbReference>
<reference evidence="2 3" key="1">
    <citation type="journal article" date="2019" name="Int. J. Syst. Evol. Microbiol.">
        <title>The Global Catalogue of Microorganisms (GCM) 10K type strain sequencing project: providing services to taxonomists for standard genome sequencing and annotation.</title>
        <authorList>
            <consortium name="The Broad Institute Genomics Platform"/>
            <consortium name="The Broad Institute Genome Sequencing Center for Infectious Disease"/>
            <person name="Wu L."/>
            <person name="Ma J."/>
        </authorList>
    </citation>
    <scope>NUCLEOTIDE SEQUENCE [LARGE SCALE GENOMIC DNA]</scope>
    <source>
        <strain evidence="2 3">JCM 6886</strain>
    </source>
</reference>
<dbReference type="InterPro" id="IPR029044">
    <property type="entry name" value="Nucleotide-diphossugar_trans"/>
</dbReference>
<dbReference type="SUPFAM" id="SSF53448">
    <property type="entry name" value="Nucleotide-diphospho-sugar transferases"/>
    <property type="match status" value="1"/>
</dbReference>
<accession>A0ABN0TA88</accession>
<dbReference type="Pfam" id="PF00535">
    <property type="entry name" value="Glycos_transf_2"/>
    <property type="match status" value="1"/>
</dbReference>
<dbReference type="InterPro" id="IPR001173">
    <property type="entry name" value="Glyco_trans_2-like"/>
</dbReference>
<dbReference type="CDD" id="cd04179">
    <property type="entry name" value="DPM_DPG-synthase_like"/>
    <property type="match status" value="1"/>
</dbReference>
<dbReference type="Proteomes" id="UP001501476">
    <property type="component" value="Unassembled WGS sequence"/>
</dbReference>